<evidence type="ECO:0000313" key="6">
    <source>
        <dbReference type="WBParaSite" id="BTMF_0000433601-mRNA-1"/>
    </source>
</evidence>
<dbReference type="AlphaFoldDB" id="A0A0R3QDA0"/>
<feature type="site" description="Cleavage; by autolysis" evidence="3">
    <location>
        <begin position="78"/>
        <end position="79"/>
    </location>
</feature>
<accession>A0A0R3QDA0</accession>
<evidence type="ECO:0000256" key="1">
    <source>
        <dbReference type="ARBA" id="ARBA00010872"/>
    </source>
</evidence>
<dbReference type="PANTHER" id="PTHR10188">
    <property type="entry name" value="L-ASPARAGINASE"/>
    <property type="match status" value="1"/>
</dbReference>
<organism evidence="6">
    <name type="scientific">Brugia timori</name>
    <dbReference type="NCBI Taxonomy" id="42155"/>
    <lineage>
        <taxon>Eukaryota</taxon>
        <taxon>Metazoa</taxon>
        <taxon>Ecdysozoa</taxon>
        <taxon>Nematoda</taxon>
        <taxon>Chromadorea</taxon>
        <taxon>Rhabditida</taxon>
        <taxon>Spirurina</taxon>
        <taxon>Spiruromorpha</taxon>
        <taxon>Filarioidea</taxon>
        <taxon>Onchocercidae</taxon>
        <taxon>Brugia</taxon>
    </lineage>
</organism>
<dbReference type="InterPro" id="IPR029055">
    <property type="entry name" value="Ntn_hydrolases_N"/>
</dbReference>
<keyword evidence="5" id="KW-1185">Reference proteome</keyword>
<evidence type="ECO:0000256" key="2">
    <source>
        <dbReference type="PIRSR" id="PIRSR600246-1"/>
    </source>
</evidence>
<feature type="active site" description="Nucleophile" evidence="2">
    <location>
        <position position="79"/>
    </location>
</feature>
<dbReference type="Proteomes" id="UP000280834">
    <property type="component" value="Unassembled WGS sequence"/>
</dbReference>
<proteinExistence type="inferred from homology"/>
<dbReference type="WBParaSite" id="BTMF_0000433601-mRNA-1">
    <property type="protein sequence ID" value="BTMF_0000433601-mRNA-1"/>
    <property type="gene ID" value="BTMF_0000433601"/>
</dbReference>
<evidence type="ECO:0000256" key="3">
    <source>
        <dbReference type="PIRSR" id="PIRSR600246-3"/>
    </source>
</evidence>
<sequence>MGFKYESLYTNTSYAEHHKWIKHNCQPNYRKNVSPDPTKSCGPYKPTNDKDKLAYSDVAITDLPEKFSHKNAYHRNHDTIGMIVVDFENNISSGTSTNGANHKIPGFKSCIYSDYNFIIVQSEIEDEYVSQSFKQF</sequence>
<dbReference type="GO" id="GO:0005764">
    <property type="term" value="C:lysosome"/>
    <property type="evidence" value="ECO:0007669"/>
    <property type="project" value="TreeGrafter"/>
</dbReference>
<reference evidence="4 5" key="2">
    <citation type="submission" date="2018-11" db="EMBL/GenBank/DDBJ databases">
        <authorList>
            <consortium name="Pathogen Informatics"/>
        </authorList>
    </citation>
    <scope>NUCLEOTIDE SEQUENCE [LARGE SCALE GENOMIC DNA]</scope>
</reference>
<protein>
    <submittedName>
        <fullName evidence="6">Pept_C1 domain-containing protein</fullName>
    </submittedName>
</protein>
<dbReference type="PANTHER" id="PTHR10188:SF6">
    <property type="entry name" value="N(4)-(BETA-N-ACETYLGLUCOSAMINYL)-L-ASPARAGINASE"/>
    <property type="match status" value="1"/>
</dbReference>
<dbReference type="Pfam" id="PF01112">
    <property type="entry name" value="Asparaginase_2"/>
    <property type="match status" value="1"/>
</dbReference>
<evidence type="ECO:0000313" key="4">
    <source>
        <dbReference type="EMBL" id="VDO15187.1"/>
    </source>
</evidence>
<dbReference type="InterPro" id="IPR000246">
    <property type="entry name" value="Peptidase_T2"/>
</dbReference>
<gene>
    <name evidence="4" type="ORF">BTMF_LOCUS3632</name>
</gene>
<dbReference type="Gene3D" id="3.60.20.30">
    <property type="entry name" value="(Glycosyl)asparaginase"/>
    <property type="match status" value="1"/>
</dbReference>
<dbReference type="EMBL" id="UZAG01003337">
    <property type="protein sequence ID" value="VDO15187.1"/>
    <property type="molecule type" value="Genomic_DNA"/>
</dbReference>
<dbReference type="SUPFAM" id="SSF56235">
    <property type="entry name" value="N-terminal nucleophile aminohydrolases (Ntn hydrolases)"/>
    <property type="match status" value="1"/>
</dbReference>
<dbReference type="GO" id="GO:0003948">
    <property type="term" value="F:N4-(beta-N-acetylglucosaminyl)-L-asparaginase activity"/>
    <property type="evidence" value="ECO:0007669"/>
    <property type="project" value="TreeGrafter"/>
</dbReference>
<name>A0A0R3QDA0_9BILA</name>
<evidence type="ECO:0000313" key="5">
    <source>
        <dbReference type="Proteomes" id="UP000280834"/>
    </source>
</evidence>
<dbReference type="STRING" id="42155.A0A0R3QDA0"/>
<comment type="similarity">
    <text evidence="1">Belongs to the Ntn-hydrolase family.</text>
</comment>
<reference evidence="6" key="1">
    <citation type="submission" date="2017-02" db="UniProtKB">
        <authorList>
            <consortium name="WormBaseParasite"/>
        </authorList>
    </citation>
    <scope>IDENTIFICATION</scope>
</reference>